<dbReference type="Gene3D" id="3.40.720.10">
    <property type="entry name" value="Alkaline Phosphatase, subunit A"/>
    <property type="match status" value="1"/>
</dbReference>
<feature type="domain" description="Sulfatase N-terminal" evidence="1">
    <location>
        <begin position="9"/>
        <end position="265"/>
    </location>
</feature>
<accession>A0A0H5QP88</accession>
<reference evidence="2" key="1">
    <citation type="submission" date="2015-04" db="EMBL/GenBank/DDBJ databases">
        <title>The genome sequence of the plant pathogenic Rhizarian Plasmodiophora brassicae reveals insights in its biotrophic life cycle and the origin of chitin synthesis.</title>
        <authorList>
            <person name="Schwelm A."/>
            <person name="Fogelqvist J."/>
            <person name="Knaust A."/>
            <person name="Julke S."/>
            <person name="Lilja T."/>
            <person name="Dhandapani V."/>
            <person name="Bonilla-Rosso G."/>
            <person name="Karlsson M."/>
            <person name="Shevchenko A."/>
            <person name="Choi S.R."/>
            <person name="Kim H.G."/>
            <person name="Park J.Y."/>
            <person name="Lim Y.P."/>
            <person name="Ludwig-Muller J."/>
            <person name="Dixelius C."/>
        </authorList>
    </citation>
    <scope>NUCLEOTIDE SEQUENCE</scope>
    <source>
        <tissue evidence="2">Potato root galls</tissue>
    </source>
</reference>
<evidence type="ECO:0000259" key="1">
    <source>
        <dbReference type="Pfam" id="PF00884"/>
    </source>
</evidence>
<dbReference type="EMBL" id="HACM01002749">
    <property type="protein sequence ID" value="CRZ03191.1"/>
    <property type="molecule type" value="Transcribed_RNA"/>
</dbReference>
<evidence type="ECO:0000313" key="2">
    <source>
        <dbReference type="EMBL" id="CRZ03191.1"/>
    </source>
</evidence>
<name>A0A0H5QP88_9EUKA</name>
<sequence length="278" mass="31645">VGKLSGHHGDKSLTPNFDKLTSKGVLFRSHFNPGLQTTNTLLSQLYGVKPRYSHEPSVEEHASSFVGQSLTNILRLNDYRCEFISAVDMSWHNWAQFLNTTRFDQIHDGYSIPDILKSVGRKEHWMSHEYLTWGLFDEDALFAVEARVEELSKSDRPFFIDWYSVTSHDPYTLPEESPENKMDGSLFSQNRLDAEYERAILYSDRQLGDFMGRLTDKGLIKNLIVIITGDHGKLMGDLSFSAMTPENMIDDPYSHIPLVIIPSDDLITAHDARGTTID</sequence>
<proteinExistence type="predicted"/>
<dbReference type="InterPro" id="IPR017850">
    <property type="entry name" value="Alkaline_phosphatase_core_sf"/>
</dbReference>
<dbReference type="PANTHER" id="PTHR43751">
    <property type="entry name" value="SULFATASE"/>
    <property type="match status" value="1"/>
</dbReference>
<dbReference type="InterPro" id="IPR000917">
    <property type="entry name" value="Sulfatase_N"/>
</dbReference>
<feature type="non-terminal residue" evidence="2">
    <location>
        <position position="1"/>
    </location>
</feature>
<feature type="non-terminal residue" evidence="2">
    <location>
        <position position="278"/>
    </location>
</feature>
<dbReference type="InterPro" id="IPR052701">
    <property type="entry name" value="GAG_Ulvan_Degrading_Sulfatases"/>
</dbReference>
<dbReference type="AlphaFoldDB" id="A0A0H5QP88"/>
<dbReference type="SUPFAM" id="SSF53649">
    <property type="entry name" value="Alkaline phosphatase-like"/>
    <property type="match status" value="1"/>
</dbReference>
<protein>
    <recommendedName>
        <fullName evidence="1">Sulfatase N-terminal domain-containing protein</fullName>
    </recommendedName>
</protein>
<dbReference type="PANTHER" id="PTHR43751:SF3">
    <property type="entry name" value="SULFATASE N-TERMINAL DOMAIN-CONTAINING PROTEIN"/>
    <property type="match status" value="1"/>
</dbReference>
<dbReference type="Pfam" id="PF00884">
    <property type="entry name" value="Sulfatase"/>
    <property type="match status" value="1"/>
</dbReference>
<organism evidence="2">
    <name type="scientific">Spongospora subterranea</name>
    <dbReference type="NCBI Taxonomy" id="70186"/>
    <lineage>
        <taxon>Eukaryota</taxon>
        <taxon>Sar</taxon>
        <taxon>Rhizaria</taxon>
        <taxon>Endomyxa</taxon>
        <taxon>Phytomyxea</taxon>
        <taxon>Plasmodiophorida</taxon>
        <taxon>Plasmodiophoridae</taxon>
        <taxon>Spongospora</taxon>
    </lineage>
</organism>